<dbReference type="Pfam" id="PF14309">
    <property type="entry name" value="DUF4378"/>
    <property type="match status" value="1"/>
</dbReference>
<dbReference type="InterPro" id="IPR022212">
    <property type="entry name" value="DUF3741"/>
</dbReference>
<dbReference type="PANTHER" id="PTHR47212:SF4">
    <property type="entry name" value="ADHESIN-LIKE PROTEIN, PUTATIVE (DUF3741)-RELATED"/>
    <property type="match status" value="1"/>
</dbReference>
<accession>A0AAQ3KQG3</accession>
<name>A0AAQ3KQG3_9LILI</name>
<keyword evidence="4" id="KW-1185">Reference proteome</keyword>
<feature type="domain" description="DUF4378" evidence="2">
    <location>
        <begin position="791"/>
        <end position="935"/>
    </location>
</feature>
<evidence type="ECO:0008006" key="5">
    <source>
        <dbReference type="Google" id="ProtNLM"/>
    </source>
</evidence>
<evidence type="ECO:0000259" key="2">
    <source>
        <dbReference type="Pfam" id="PF14309"/>
    </source>
</evidence>
<dbReference type="Pfam" id="PF12552">
    <property type="entry name" value="DUF3741"/>
    <property type="match status" value="1"/>
</dbReference>
<dbReference type="AlphaFoldDB" id="A0AAQ3KQG3"/>
<feature type="domain" description="DUF3741" evidence="1">
    <location>
        <begin position="255"/>
        <end position="283"/>
    </location>
</feature>
<proteinExistence type="predicted"/>
<evidence type="ECO:0000259" key="1">
    <source>
        <dbReference type="Pfam" id="PF12552"/>
    </source>
</evidence>
<reference evidence="3 4" key="1">
    <citation type="submission" date="2023-10" db="EMBL/GenBank/DDBJ databases">
        <title>Chromosome-scale genome assembly provides insights into flower coloration mechanisms of Canna indica.</title>
        <authorList>
            <person name="Li C."/>
        </authorList>
    </citation>
    <scope>NUCLEOTIDE SEQUENCE [LARGE SCALE GENOMIC DNA]</scope>
    <source>
        <tissue evidence="3">Flower</tissue>
    </source>
</reference>
<evidence type="ECO:0000313" key="3">
    <source>
        <dbReference type="EMBL" id="WOL10106.1"/>
    </source>
</evidence>
<organism evidence="3 4">
    <name type="scientific">Canna indica</name>
    <name type="common">Indian-shot</name>
    <dbReference type="NCBI Taxonomy" id="4628"/>
    <lineage>
        <taxon>Eukaryota</taxon>
        <taxon>Viridiplantae</taxon>
        <taxon>Streptophyta</taxon>
        <taxon>Embryophyta</taxon>
        <taxon>Tracheophyta</taxon>
        <taxon>Spermatophyta</taxon>
        <taxon>Magnoliopsida</taxon>
        <taxon>Liliopsida</taxon>
        <taxon>Zingiberales</taxon>
        <taxon>Cannaceae</taxon>
        <taxon>Canna</taxon>
    </lineage>
</organism>
<dbReference type="PANTHER" id="PTHR47212">
    <property type="entry name" value="ADHESIN-LIKE PROTEIN, PUTATIVE (DUF3741)-RELATED"/>
    <property type="match status" value="1"/>
</dbReference>
<dbReference type="Proteomes" id="UP001327560">
    <property type="component" value="Chromosome 6"/>
</dbReference>
<dbReference type="InterPro" id="IPR025486">
    <property type="entry name" value="DUF4378"/>
</dbReference>
<protein>
    <recommendedName>
        <fullName evidence="5">DUF4378 domain-containing protein</fullName>
    </recommendedName>
</protein>
<gene>
    <name evidence="3" type="ORF">Cni_G18860</name>
</gene>
<sequence length="940" mass="105925">MAKRSYRRPAQSQRGNVSCMWGLISLFDFRRGHPAQKLLSDKKHGSITHTGSGYSRVKLDSLQNIGNEVEGGTLGDAIREDQINVGLTRTSVKALIEEEMSQHSQKKISSEVQRVNSNFLNEVHPKRSYKQRSKKLKLISDKQGESLDASSSFDGLQSDSMDLTERPSLNFDLAAFLIEFYSYTHQQMHADSNNKFDLLPASRIIGHWSPNHLDELDDHLDRKISFFQQTLTEVAQAIISQKSMAETQADGRWVAHPKEFMDTLDTLISDKELFLKLIKDPDSFLLEHIRNLQDSQARKISKLRSDRYLENVRLLSEESNSSRKCKESDSNQLLQKQKRYSFFWKKDKSKGTEPSKENPSSKALNRIVVLKPSPVGLPNSPVMVTPSSSPQAHNVGRHDENGERIVSHFSLKQIKRRLRHIIGESKKAQHVISMDGLLHKIPVRSSDTGDSSKLINSESAVPSLVANSSCDGKDFSESLSLDYTNDNKIHLEECEVKIDSHTFPSTSRSHSLLYEEAKNHLAEMLDTRVNNSPTVGVSESLGRVLSLPRYNELCSISSPQRDKKEIIMSPEDTGEPLVKHLQKEGETNNLGPARLKTEFPFCSLSIPDDEFKSPAFNTELVATNSLDLPHIREDLNKNGSTEIIEAVDTESIMVSNQLDAASESSKNKLIVVDNVHEEEAVTSLGLDSSEEKSPTVTPSKLPPCTLMRENLVDPESANEKHGEQPSPVSVLETFLSEDITSLESTTMENYGIQVQHQQDNYDERDNYVVITASPGIDDSSINCLDDCQARFDYVKAVLEVSGLTNEISERWYIGDHLIEPSLFDEIGIFFCFLQDDPKLLFDCINEVLVEIHERFLKCTPWVSIKHNVLPIPLGESLIQEVSKGLEWNLHIQLLITLDQVIGKDLECRSWMDLRFEVENITAEICDTILDDLMKESVHGS</sequence>
<dbReference type="EMBL" id="CP136895">
    <property type="protein sequence ID" value="WOL10106.1"/>
    <property type="molecule type" value="Genomic_DNA"/>
</dbReference>
<evidence type="ECO:0000313" key="4">
    <source>
        <dbReference type="Proteomes" id="UP001327560"/>
    </source>
</evidence>